<dbReference type="OMA" id="LMECVDM"/>
<dbReference type="OrthoDB" id="537915at2759"/>
<dbReference type="PANTHER" id="PTHR13697:SF4">
    <property type="entry name" value="ATP-DEPENDENT 6-PHOSPHOFRUCTOKINASE"/>
    <property type="match status" value="1"/>
</dbReference>
<dbReference type="NCBIfam" id="TIGR02478">
    <property type="entry name" value="6PF1K_euk"/>
    <property type="match status" value="1"/>
</dbReference>
<dbReference type="Pfam" id="PF00365">
    <property type="entry name" value="PFK"/>
    <property type="match status" value="2"/>
</dbReference>
<feature type="binding site" description="in other chain" evidence="15">
    <location>
        <begin position="552"/>
        <end position="554"/>
    </location>
    <ligand>
        <name>substrate</name>
        <note>ligand shared between dimeric partners</note>
    </ligand>
</feature>
<feature type="region of interest" description="Interdomain linker" evidence="15">
    <location>
        <begin position="735"/>
        <end position="748"/>
    </location>
</feature>
<evidence type="ECO:0000256" key="16">
    <source>
        <dbReference type="SAM" id="MobiDB-lite"/>
    </source>
</evidence>
<comment type="activity regulation">
    <text evidence="15">Allosterically activated by ADP, AMP, or fructose 2,6-bisphosphate, and allosterically inhibited by ATP or citrate.</text>
</comment>
<feature type="binding site" description="in other chain" evidence="15">
    <location>
        <begin position="1013"/>
        <end position="1016"/>
    </location>
    <ligand>
        <name>beta-D-fructose 2,6-bisphosphate</name>
        <dbReference type="ChEBI" id="CHEBI:58579"/>
        <note>allosteric activator; ligand shared between dimeric partners</note>
    </ligand>
</feature>
<dbReference type="Proteomes" id="UP000015100">
    <property type="component" value="Unassembled WGS sequence"/>
</dbReference>
<dbReference type="GO" id="GO:0016208">
    <property type="term" value="F:AMP binding"/>
    <property type="evidence" value="ECO:0007669"/>
    <property type="project" value="TreeGrafter"/>
</dbReference>
<keyword evidence="13 15" id="KW-0324">Glycolysis</keyword>
<feature type="binding site" evidence="15">
    <location>
        <position position="636"/>
    </location>
    <ligand>
        <name>substrate</name>
        <note>ligand shared between dimeric partners</note>
    </ligand>
</feature>
<dbReference type="GO" id="GO:0030388">
    <property type="term" value="P:fructose 1,6-bisphosphate metabolic process"/>
    <property type="evidence" value="ECO:0007669"/>
    <property type="project" value="TreeGrafter"/>
</dbReference>
<dbReference type="GO" id="GO:0005739">
    <property type="term" value="C:mitochondrion"/>
    <property type="evidence" value="ECO:0007669"/>
    <property type="project" value="EnsemblFungi"/>
</dbReference>
<evidence type="ECO:0000256" key="2">
    <source>
        <dbReference type="ARBA" id="ARBA00004496"/>
    </source>
</evidence>
<keyword evidence="11 15" id="KW-0067">ATP-binding</keyword>
<keyword evidence="7 15" id="KW-0479">Metal-binding</keyword>
<dbReference type="PRINTS" id="PR00476">
    <property type="entry name" value="PHFRCTKINASE"/>
</dbReference>
<feature type="binding site" evidence="15">
    <location>
        <position position="1007"/>
    </location>
    <ligand>
        <name>beta-D-fructose 2,6-bisphosphate</name>
        <dbReference type="ChEBI" id="CHEBI:58579"/>
        <note>allosteric activator; ligand shared between dimeric partners</note>
    </ligand>
</feature>
<dbReference type="GO" id="GO:0005524">
    <property type="term" value="F:ATP binding"/>
    <property type="evidence" value="ECO:0007669"/>
    <property type="project" value="UniProtKB-KW"/>
</dbReference>
<dbReference type="GO" id="GO:0007035">
    <property type="term" value="P:vacuolar acidification"/>
    <property type="evidence" value="ECO:0007669"/>
    <property type="project" value="EnsemblFungi"/>
</dbReference>
<feature type="binding site" description="in other chain" evidence="15">
    <location>
        <begin position="508"/>
        <end position="510"/>
    </location>
    <ligand>
        <name>substrate</name>
        <note>ligand shared between dimeric partners</note>
    </ligand>
</feature>
<feature type="binding site" evidence="15">
    <location>
        <position position="914"/>
    </location>
    <ligand>
        <name>beta-D-fructose 2,6-bisphosphate</name>
        <dbReference type="ChEBI" id="CHEBI:58579"/>
        <note>allosteric activator; ligand shared between dimeric partners</note>
    </ligand>
</feature>
<sequence length="1126" mass="124208">MVEYYFPLKDETLIREYFMRQALEMRIGAYPKQGELALSIDEVPVGCVFVLDNQVIAKGMNDTNRSLSGHRHAEFAGIEAVLAKYPASVFKSVDLYVTVEPCIMCASALRQLGIRAVYFGCSNDRFGGCGGVLHINLDAGIDRCYPAIGGIFREEAIMLLRRFYLQENDKVAPDDDLFYETITYYTDLGFTETFVYDRANPHSSEHQDDLCFLSDKETWLHSDTEHEGQGTAITIKVRLVTTAKIEEEVVRQRKHRRSSTLFPPTEIRDWRGAKQALVLFTPKLENIIKLLKDKGYAYQAQPNSYEPFEIYTYDPLSTLVGFTSKPNPFTTVVKPLPAPQALQKKSLKTSNTLDTGKKRRKIAVMTSGGDSPGMSGAVRAVVRTTIAMGHEAYCIYEGYEGLVQGGDLIKKMAWEDVRGWLSEGGTLIGTARSAAFRERPGRLAAAKNLIVNGIDGLIVCGGDGSLTGADLFRAEWPGLLGELVQNEELTKEQIEPFETLNIAGLVGSIDNDMSSTDATIGAYSSLARICQAVDYIDATAASHQRAFIIEVMGRHCGWLAVMSGVSTGADYIFIPEKPPGEGWEKQMCDIIARHRKLGKRKTIVIVAEGAIDRDLKPITSEYVKKVLVDVLKLDTRVTCLGHVQRGGTAVAYDRMLATLQGVDAVKAIVNAKPGNPSPMIAITENKITRKSLVEAVKMTKGVAEAIKNKDFEQAMKLRDAEFDEYYRAFIATTVTGKEKDRLPEEKRKRYAIVHVGAPAGGMNAATRAAALYCISRGHRAFAIHNGFSGLVRHDSVQELTWLGVEGWAIRGGSEIGTNRTEPDVDMGMVAWYFQKYQFDGLLLIGGFEAFKSLSELRKARQSYPAFRIPMICLPATISNNVPGTEYSIGSDTCLNALIDYCDAIKQSASASRRRVFVVECQGGRSGYVATMAGLSTGALAVYTPEEGIRLETLMQDINKLRESFASDQGMNRAGKIILRNEKASATYTTDIIANMIREESQGRFESRTSIPGHVQQGGTPSPMDRIRAVRLATKCIQFLETHGGTKVAVYDNPESAAVIGIKGAAVVFTPMAILESTDTDWKNRRPKQAYWRNLRGIVDVLSGRKDTFDDVDVDEETEDTGLESSL</sequence>
<comment type="caution">
    <text evidence="18">The sequence shown here is derived from an EMBL/GenBank/DDBJ whole genome shotgun (WGS) entry which is preliminary data.</text>
</comment>
<dbReference type="GO" id="GO:0070072">
    <property type="term" value="P:vacuolar proton-transporting V-type ATPase complex assembly"/>
    <property type="evidence" value="ECO:0007669"/>
    <property type="project" value="EnsemblFungi"/>
</dbReference>
<feature type="binding site" evidence="15">
    <location>
        <position position="545"/>
    </location>
    <ligand>
        <name>substrate</name>
        <note>ligand shared between dimeric partners</note>
    </ligand>
</feature>
<dbReference type="GO" id="GO:0008270">
    <property type="term" value="F:zinc ion binding"/>
    <property type="evidence" value="ECO:0007669"/>
    <property type="project" value="InterPro"/>
</dbReference>
<dbReference type="PROSITE" id="PS51747">
    <property type="entry name" value="CYT_DCMP_DEAMINASES_2"/>
    <property type="match status" value="1"/>
</dbReference>
<dbReference type="Pfam" id="PF00383">
    <property type="entry name" value="dCMP_cyt_deam_1"/>
    <property type="match status" value="1"/>
</dbReference>
<dbReference type="FunFam" id="3.40.50.460:FF:000007">
    <property type="entry name" value="ATP-dependent 6-phosphofructokinase"/>
    <property type="match status" value="1"/>
</dbReference>
<feature type="binding site" evidence="15">
    <location>
        <begin position="462"/>
        <end position="465"/>
    </location>
    <ligand>
        <name>ATP</name>
        <dbReference type="ChEBI" id="CHEBI:30616"/>
    </ligand>
</feature>
<keyword evidence="4 15" id="KW-0963">Cytoplasm</keyword>
<dbReference type="Gene3D" id="3.40.50.450">
    <property type="match status" value="2"/>
</dbReference>
<protein>
    <recommendedName>
        <fullName evidence="15">ATP-dependent 6-phosphofructokinase</fullName>
        <shortName evidence="15">ATP-PFK</shortName>
        <shortName evidence="15">Phosphofructokinase</shortName>
        <ecNumber evidence="15">2.7.1.11</ecNumber>
    </recommendedName>
    <alternativeName>
        <fullName evidence="15">Phosphohexokinase</fullName>
    </alternativeName>
</protein>
<evidence type="ECO:0000256" key="11">
    <source>
        <dbReference type="ARBA" id="ARBA00022840"/>
    </source>
</evidence>
<feature type="binding site" description="in other chain" evidence="15">
    <location>
        <position position="819"/>
    </location>
    <ligand>
        <name>beta-D-fructose 2,6-bisphosphate</name>
        <dbReference type="ChEBI" id="CHEBI:58579"/>
        <note>allosteric activator; ligand shared between dimeric partners</note>
    </ligand>
</feature>
<keyword evidence="8 15" id="KW-0547">Nucleotide-binding</keyword>
<evidence type="ECO:0000256" key="8">
    <source>
        <dbReference type="ARBA" id="ARBA00022741"/>
    </source>
</evidence>
<evidence type="ECO:0000259" key="17">
    <source>
        <dbReference type="PROSITE" id="PS51747"/>
    </source>
</evidence>
<dbReference type="InterPro" id="IPR015912">
    <property type="entry name" value="Phosphofructokinase_CS"/>
</dbReference>
<evidence type="ECO:0000256" key="4">
    <source>
        <dbReference type="ARBA" id="ARBA00022490"/>
    </source>
</evidence>
<dbReference type="GO" id="GO:0003729">
    <property type="term" value="F:mRNA binding"/>
    <property type="evidence" value="ECO:0007669"/>
    <property type="project" value="EnsemblFungi"/>
</dbReference>
<evidence type="ECO:0000256" key="13">
    <source>
        <dbReference type="ARBA" id="ARBA00023152"/>
    </source>
</evidence>
<feature type="binding site" evidence="15">
    <location>
        <position position="463"/>
    </location>
    <ligand>
        <name>Mg(2+)</name>
        <dbReference type="ChEBI" id="CHEBI:18420"/>
        <note>catalytic</note>
    </ligand>
</feature>
<dbReference type="InterPro" id="IPR002125">
    <property type="entry name" value="CMP_dCMP_dom"/>
</dbReference>
<accession>S8BMT5</accession>
<dbReference type="STRING" id="1284197.S8BMT5"/>
<feature type="binding site" description="in other chain" evidence="15">
    <location>
        <position position="1084"/>
    </location>
    <ligand>
        <name>beta-D-fructose 2,6-bisphosphate</name>
        <dbReference type="ChEBI" id="CHEBI:58579"/>
        <note>allosteric activator; ligand shared between dimeric partners</note>
    </ligand>
</feature>
<dbReference type="FunFam" id="3.40.50.460:FF:000008">
    <property type="entry name" value="ATP-dependent 6-phosphofructokinase"/>
    <property type="match status" value="1"/>
</dbReference>
<evidence type="ECO:0000313" key="18">
    <source>
        <dbReference type="EMBL" id="EPS36527.1"/>
    </source>
</evidence>
<feature type="region of interest" description="C-terminal regulatory PFK domain 2" evidence="15">
    <location>
        <begin position="749"/>
        <end position="1126"/>
    </location>
</feature>
<dbReference type="InterPro" id="IPR016193">
    <property type="entry name" value="Cytidine_deaminase-like"/>
</dbReference>
<dbReference type="GO" id="GO:0042802">
    <property type="term" value="F:identical protein binding"/>
    <property type="evidence" value="ECO:0007669"/>
    <property type="project" value="TreeGrafter"/>
</dbReference>
<dbReference type="InterPro" id="IPR022953">
    <property type="entry name" value="ATP_PFK"/>
</dbReference>
<dbReference type="GO" id="GO:0061621">
    <property type="term" value="P:canonical glycolysis"/>
    <property type="evidence" value="ECO:0007669"/>
    <property type="project" value="TreeGrafter"/>
</dbReference>
<evidence type="ECO:0000256" key="9">
    <source>
        <dbReference type="ARBA" id="ARBA00022777"/>
    </source>
</evidence>
<name>S8BMT5_DACHA</name>
<dbReference type="SUPFAM" id="SSF53927">
    <property type="entry name" value="Cytidine deaminase-like"/>
    <property type="match status" value="1"/>
</dbReference>
<evidence type="ECO:0000256" key="6">
    <source>
        <dbReference type="ARBA" id="ARBA00022679"/>
    </source>
</evidence>
<comment type="similarity">
    <text evidence="15">Belongs to the phosphofructokinase type A (PFKA) family. ATP-dependent PFK group I subfamily. Eukaryotic two domain clade 'E' sub-subfamily.</text>
</comment>
<feature type="binding site" evidence="15">
    <location>
        <begin position="432"/>
        <end position="433"/>
    </location>
    <ligand>
        <name>ATP</name>
        <dbReference type="ChEBI" id="CHEBI:30616"/>
    </ligand>
</feature>
<dbReference type="CDD" id="cd01285">
    <property type="entry name" value="nucleoside_deaminase"/>
    <property type="match status" value="1"/>
</dbReference>
<dbReference type="InterPro" id="IPR009161">
    <property type="entry name" value="6-Pfructokinase_euk"/>
</dbReference>
<dbReference type="GO" id="GO:0070095">
    <property type="term" value="F:fructose-6-phosphate binding"/>
    <property type="evidence" value="ECO:0007669"/>
    <property type="project" value="EnsemblFungi"/>
</dbReference>
<dbReference type="eggNOG" id="KOG1018">
    <property type="taxonomic scope" value="Eukaryota"/>
</dbReference>
<dbReference type="GO" id="GO:0003872">
    <property type="term" value="F:6-phosphofructokinase activity"/>
    <property type="evidence" value="ECO:0007669"/>
    <property type="project" value="UniProtKB-UniRule"/>
</dbReference>
<dbReference type="GO" id="GO:0005945">
    <property type="term" value="C:6-phosphofructokinase complex"/>
    <property type="evidence" value="ECO:0007669"/>
    <property type="project" value="EnsemblFungi"/>
</dbReference>
<feature type="binding site" evidence="15">
    <location>
        <position position="369"/>
    </location>
    <ligand>
        <name>ATP</name>
        <dbReference type="ChEBI" id="CHEBI:30616"/>
    </ligand>
</feature>
<keyword evidence="5 15" id="KW-0021">Allosteric enzyme</keyword>
<dbReference type="GO" id="GO:0046961">
    <property type="term" value="F:proton-transporting ATPase activity, rotational mechanism"/>
    <property type="evidence" value="ECO:0007669"/>
    <property type="project" value="EnsemblFungi"/>
</dbReference>
<dbReference type="GO" id="GO:0019239">
    <property type="term" value="F:deaminase activity"/>
    <property type="evidence" value="ECO:0007669"/>
    <property type="project" value="UniProtKB-ARBA"/>
</dbReference>
<feature type="region of interest" description="Disordered" evidence="16">
    <location>
        <begin position="1003"/>
        <end position="1022"/>
    </location>
</feature>
<dbReference type="GO" id="GO:0048029">
    <property type="term" value="F:monosaccharide binding"/>
    <property type="evidence" value="ECO:0007669"/>
    <property type="project" value="TreeGrafter"/>
</dbReference>
<keyword evidence="19" id="KW-1185">Reference proteome</keyword>
<evidence type="ECO:0000256" key="12">
    <source>
        <dbReference type="ARBA" id="ARBA00022842"/>
    </source>
</evidence>
<dbReference type="Gene3D" id="3.10.180.10">
    <property type="entry name" value="2,3-Dihydroxybiphenyl 1,2-Dioxygenase, domain 1"/>
    <property type="match status" value="1"/>
</dbReference>
<dbReference type="HOGENOM" id="CLU_011053_0_0_1"/>
<evidence type="ECO:0000256" key="14">
    <source>
        <dbReference type="ARBA" id="ARBA00048070"/>
    </source>
</evidence>
<comment type="catalytic activity">
    <reaction evidence="14 15">
        <text>beta-D-fructose 6-phosphate + ATP = beta-D-fructose 1,6-bisphosphate + ADP + H(+)</text>
        <dbReference type="Rhea" id="RHEA:16109"/>
        <dbReference type="ChEBI" id="CHEBI:15378"/>
        <dbReference type="ChEBI" id="CHEBI:30616"/>
        <dbReference type="ChEBI" id="CHEBI:32966"/>
        <dbReference type="ChEBI" id="CHEBI:57634"/>
        <dbReference type="ChEBI" id="CHEBI:456216"/>
        <dbReference type="EC" id="2.7.1.11"/>
    </reaction>
</comment>
<feature type="binding site" description="in other chain" evidence="15">
    <location>
        <position position="608"/>
    </location>
    <ligand>
        <name>substrate</name>
        <note>ligand shared between dimeric partners</note>
    </ligand>
</feature>
<dbReference type="PROSITE" id="PS00903">
    <property type="entry name" value="CYT_DCMP_DEAMINASES_1"/>
    <property type="match status" value="1"/>
</dbReference>
<proteinExistence type="inferred from homology"/>
<comment type="pathway">
    <text evidence="3 15">Carbohydrate degradation; glycolysis; D-glyceraldehyde 3-phosphate and glycerone phosphate from D-glucose: step 3/4.</text>
</comment>
<reference evidence="18 19" key="1">
    <citation type="journal article" date="2013" name="PLoS Genet.">
        <title>Genomic mechanisms accounting for the adaptation to parasitism in nematode-trapping fungi.</title>
        <authorList>
            <person name="Meerupati T."/>
            <person name="Andersson K.M."/>
            <person name="Friman E."/>
            <person name="Kumar D."/>
            <person name="Tunlid A."/>
            <person name="Ahren D."/>
        </authorList>
    </citation>
    <scope>NUCLEOTIDE SEQUENCE [LARGE SCALE GENOMIC DNA]</scope>
    <source>
        <strain evidence="18 19">CBS 200.50</strain>
    </source>
</reference>
<dbReference type="InterPro" id="IPR035966">
    <property type="entry name" value="PKF_sf"/>
</dbReference>
<reference evidence="19" key="2">
    <citation type="submission" date="2013-04" db="EMBL/GenBank/DDBJ databases">
        <title>Genomic mechanisms accounting for the adaptation to parasitism in nematode-trapping fungi.</title>
        <authorList>
            <person name="Ahren D.G."/>
        </authorList>
    </citation>
    <scope>NUCLEOTIDE SEQUENCE [LARGE SCALE GENOMIC DNA]</scope>
    <source>
        <strain evidence="19">CBS 200.50</strain>
    </source>
</reference>
<dbReference type="InterPro" id="IPR000023">
    <property type="entry name" value="Phosphofructokinase_dom"/>
</dbReference>
<comment type="function">
    <text evidence="15">Catalyzes the phosphorylation of D-fructose 6-phosphate to fructose 1,6-bisphosphate by ATP, the first committing step of glycolysis.</text>
</comment>
<dbReference type="EC" id="2.7.1.11" evidence="15"/>
<comment type="subcellular location">
    <subcellularLocation>
        <location evidence="2 15">Cytoplasm</location>
    </subcellularLocation>
</comment>
<comment type="subunit">
    <text evidence="15">Homotetramer.</text>
</comment>
<dbReference type="Gene3D" id="3.40.140.10">
    <property type="entry name" value="Cytidine Deaminase, domain 2"/>
    <property type="match status" value="1"/>
</dbReference>
<dbReference type="GO" id="GO:0006002">
    <property type="term" value="P:fructose 6-phosphate metabolic process"/>
    <property type="evidence" value="ECO:0007669"/>
    <property type="project" value="EnsemblFungi"/>
</dbReference>
<dbReference type="InterPro" id="IPR029068">
    <property type="entry name" value="Glyas_Bleomycin-R_OHBP_Dase"/>
</dbReference>
<evidence type="ECO:0000256" key="15">
    <source>
        <dbReference type="HAMAP-Rule" id="MF_03184"/>
    </source>
</evidence>
<evidence type="ECO:0000256" key="1">
    <source>
        <dbReference type="ARBA" id="ARBA00001946"/>
    </source>
</evidence>
<feature type="binding site" description="in other chain" evidence="15">
    <location>
        <begin position="642"/>
        <end position="645"/>
    </location>
    <ligand>
        <name>substrate</name>
        <note>ligand shared between dimeric partners</note>
    </ligand>
</feature>
<dbReference type="EMBL" id="AQGS01000877">
    <property type="protein sequence ID" value="EPS36527.1"/>
    <property type="molecule type" value="Genomic_DNA"/>
</dbReference>
<gene>
    <name evidence="18" type="ORF">H072_9946</name>
</gene>
<dbReference type="PANTHER" id="PTHR13697">
    <property type="entry name" value="PHOSPHOFRUCTOKINASE"/>
    <property type="match status" value="1"/>
</dbReference>
<dbReference type="Gene3D" id="3.40.50.460">
    <property type="entry name" value="Phosphofructokinase domain"/>
    <property type="match status" value="2"/>
</dbReference>
<dbReference type="PIRSF" id="PIRSF000533">
    <property type="entry name" value="ATP_PFK_euk"/>
    <property type="match status" value="1"/>
</dbReference>
<keyword evidence="9 15" id="KW-0418">Kinase</keyword>
<dbReference type="SUPFAM" id="SSF53784">
    <property type="entry name" value="Phosphofructokinase"/>
    <property type="match status" value="2"/>
</dbReference>
<evidence type="ECO:0000256" key="3">
    <source>
        <dbReference type="ARBA" id="ARBA00004679"/>
    </source>
</evidence>
<dbReference type="eggNOG" id="KOG2440">
    <property type="taxonomic scope" value="Eukaryota"/>
</dbReference>
<dbReference type="GO" id="GO:0016814">
    <property type="term" value="F:hydrolase activity, acting on carbon-nitrogen (but not peptide) bonds, in cyclic amidines"/>
    <property type="evidence" value="ECO:0007669"/>
    <property type="project" value="UniProtKB-ARBA"/>
</dbReference>
<keyword evidence="10" id="KW-0862">Zinc</keyword>
<comment type="cofactor">
    <cofactor evidence="1 15">
        <name>Mg(2+)</name>
        <dbReference type="ChEBI" id="CHEBI:18420"/>
    </cofactor>
</comment>
<dbReference type="HAMAP" id="MF_03184">
    <property type="entry name" value="Phosphofructokinase_I_E"/>
    <property type="match status" value="1"/>
</dbReference>
<evidence type="ECO:0000256" key="5">
    <source>
        <dbReference type="ARBA" id="ARBA00022533"/>
    </source>
</evidence>
<organism evidence="18 19">
    <name type="scientific">Dactylellina haptotyla (strain CBS 200.50)</name>
    <name type="common">Nematode-trapping fungus</name>
    <name type="synonym">Monacrosporium haptotylum</name>
    <dbReference type="NCBI Taxonomy" id="1284197"/>
    <lineage>
        <taxon>Eukaryota</taxon>
        <taxon>Fungi</taxon>
        <taxon>Dikarya</taxon>
        <taxon>Ascomycota</taxon>
        <taxon>Pezizomycotina</taxon>
        <taxon>Orbiliomycetes</taxon>
        <taxon>Orbiliales</taxon>
        <taxon>Orbiliaceae</taxon>
        <taxon>Dactylellina</taxon>
    </lineage>
</organism>
<dbReference type="PROSITE" id="PS00433">
    <property type="entry name" value="PHOSPHOFRUCTOKINASE"/>
    <property type="match status" value="2"/>
</dbReference>
<feature type="binding site" description="in other chain" evidence="15">
    <location>
        <position position="981"/>
    </location>
    <ligand>
        <name>beta-D-fructose 2,6-bisphosphate</name>
        <dbReference type="ChEBI" id="CHEBI:58579"/>
        <note>allosteric activator; ligand shared between dimeric partners</note>
    </ligand>
</feature>
<evidence type="ECO:0000313" key="19">
    <source>
        <dbReference type="Proteomes" id="UP000015100"/>
    </source>
</evidence>
<feature type="binding site" description="in other chain" evidence="15">
    <location>
        <begin position="876"/>
        <end position="880"/>
    </location>
    <ligand>
        <name>beta-D-fructose 2,6-bisphosphate</name>
        <dbReference type="ChEBI" id="CHEBI:58579"/>
        <note>allosteric activator; ligand shared between dimeric partners</note>
    </ligand>
</feature>
<evidence type="ECO:0000256" key="10">
    <source>
        <dbReference type="ARBA" id="ARBA00022833"/>
    </source>
</evidence>
<feature type="domain" description="CMP/dCMP-type deaminase" evidence="17">
    <location>
        <begin position="13"/>
        <end position="133"/>
    </location>
</feature>
<feature type="binding site" description="in other chain" evidence="15">
    <location>
        <begin position="921"/>
        <end position="923"/>
    </location>
    <ligand>
        <name>beta-D-fructose 2,6-bisphosphate</name>
        <dbReference type="ChEBI" id="CHEBI:58579"/>
        <note>allosteric activator; ligand shared between dimeric partners</note>
    </ligand>
</feature>
<dbReference type="InterPro" id="IPR016192">
    <property type="entry name" value="APOBEC/CMP_deaminase_Zn-bd"/>
</dbReference>
<dbReference type="AlphaFoldDB" id="S8BMT5"/>
<feature type="region of interest" description="N-terminal catalytic PFK domain 1" evidence="15">
    <location>
        <begin position="1"/>
        <end position="734"/>
    </location>
</feature>
<keyword evidence="12 15" id="KW-0460">Magnesium</keyword>
<keyword evidence="6 15" id="KW-0808">Transferase</keyword>
<dbReference type="UniPathway" id="UPA00109">
    <property type="reaction ID" value="UER00182"/>
</dbReference>
<evidence type="ECO:0000256" key="7">
    <source>
        <dbReference type="ARBA" id="ARBA00022723"/>
    </source>
</evidence>
<feature type="active site" description="Proton acceptor" evidence="15">
    <location>
        <position position="510"/>
    </location>
</feature>